<accession>A0A556QN81</accession>
<evidence type="ECO:0000313" key="3">
    <source>
        <dbReference type="Proteomes" id="UP000315648"/>
    </source>
</evidence>
<evidence type="ECO:0000259" key="1">
    <source>
        <dbReference type="PROSITE" id="PS50075"/>
    </source>
</evidence>
<dbReference type="Pfam" id="PF00550">
    <property type="entry name" value="PP-binding"/>
    <property type="match status" value="1"/>
</dbReference>
<reference evidence="2 3" key="1">
    <citation type="submission" date="2019-07" db="EMBL/GenBank/DDBJ databases">
        <title>Description of 53C-WASEF.</title>
        <authorList>
            <person name="Pitt A."/>
            <person name="Hahn M.W."/>
        </authorList>
    </citation>
    <scope>NUCLEOTIDE SEQUENCE [LARGE SCALE GENOMIC DNA]</scope>
    <source>
        <strain evidence="2 3">53C-WASEF</strain>
    </source>
</reference>
<feature type="domain" description="Carrier" evidence="1">
    <location>
        <begin position="3"/>
        <end position="84"/>
    </location>
</feature>
<gene>
    <name evidence="2" type="ORF">FPL22_02010</name>
</gene>
<dbReference type="SUPFAM" id="SSF47336">
    <property type="entry name" value="ACP-like"/>
    <property type="match status" value="1"/>
</dbReference>
<dbReference type="RefSeq" id="WP_144228451.1">
    <property type="nucleotide sequence ID" value="NZ_CBCRVV010000001.1"/>
</dbReference>
<organism evidence="2 3">
    <name type="scientific">Rariglobus hedericola</name>
    <dbReference type="NCBI Taxonomy" id="2597822"/>
    <lineage>
        <taxon>Bacteria</taxon>
        <taxon>Pseudomonadati</taxon>
        <taxon>Verrucomicrobiota</taxon>
        <taxon>Opitutia</taxon>
        <taxon>Opitutales</taxon>
        <taxon>Opitutaceae</taxon>
        <taxon>Rariglobus</taxon>
    </lineage>
</organism>
<dbReference type="InterPro" id="IPR036736">
    <property type="entry name" value="ACP-like_sf"/>
</dbReference>
<keyword evidence="3" id="KW-1185">Reference proteome</keyword>
<sequence length="91" mass="9752">MSDPLLSKLKVLVVETLRLEDVVAAEIPDDEPLIGGGLSLDSIDALELVVRLEKEFGIKISSSEESRTALASIQSLATFIRAHAAPDRLPA</sequence>
<comment type="caution">
    <text evidence="2">The sequence shown here is derived from an EMBL/GenBank/DDBJ whole genome shotgun (WGS) entry which is preliminary data.</text>
</comment>
<name>A0A556QN81_9BACT</name>
<dbReference type="PROSITE" id="PS50075">
    <property type="entry name" value="CARRIER"/>
    <property type="match status" value="1"/>
</dbReference>
<dbReference type="Gene3D" id="1.10.1200.10">
    <property type="entry name" value="ACP-like"/>
    <property type="match status" value="1"/>
</dbReference>
<proteinExistence type="predicted"/>
<dbReference type="InterPro" id="IPR009081">
    <property type="entry name" value="PP-bd_ACP"/>
</dbReference>
<dbReference type="EMBL" id="VMBG01000001">
    <property type="protein sequence ID" value="TSJ78110.1"/>
    <property type="molecule type" value="Genomic_DNA"/>
</dbReference>
<protein>
    <submittedName>
        <fullName evidence="2">Acyl carrier protein</fullName>
    </submittedName>
</protein>
<dbReference type="OrthoDB" id="9803943at2"/>
<evidence type="ECO:0000313" key="2">
    <source>
        <dbReference type="EMBL" id="TSJ78110.1"/>
    </source>
</evidence>
<dbReference type="AlphaFoldDB" id="A0A556QN81"/>
<dbReference type="Proteomes" id="UP000315648">
    <property type="component" value="Unassembled WGS sequence"/>
</dbReference>